<sequence>MARTETVIPLDLPWSLLEDVAPAGPDDDGVELPASGAPAVASSHALRLRLAGQRQQPHREVPDIQWGPRRIDLWTLPMPAQAGDHTRQLELLHDRGQHPPVKLSITGCLGQWSPERLGDPLAQRILERDNMLGALIDRIDRLTNIERREMLMQGNLRGRVRSTWRHAAEAFCADLDVEEARMALIVRHAQDLHRLVADLGRHPRQVLTRNRSMQSVHRIQEMDPACLAWYVRQPGRTPAEKAGSRQALLAVVREETVDTPENRVLKDFLIRTTEAADSYLGANRNLAGSVRYGDVSRYGRTCATLLRQPEFQRIRSLVGTAQANYVLTQDPRYRRIWSAYQQLLNRLRQQDDSWGWQGRLWGDGVTLALGTALLRAQGLETLAVPSLYVRKEQDRGRWLEPAGCVGVFAGRDSVHMLHEAEAPGAPPDLHDRYAVLWPRLVMRNQPLGSAGHDEDVLIWTVLGAGIEARPLTELTARAAAALARWQDDRRRYYNDRRRVRGIVVVPPERLDQPHPETVAEGAVLGLGLPLDGPGFRAGLDSLAAMATRGEAA</sequence>
<dbReference type="OrthoDB" id="5417071at2"/>
<organism evidence="2 3">
    <name type="scientific">Caenispirillum bisanense</name>
    <dbReference type="NCBI Taxonomy" id="414052"/>
    <lineage>
        <taxon>Bacteria</taxon>
        <taxon>Pseudomonadati</taxon>
        <taxon>Pseudomonadota</taxon>
        <taxon>Alphaproteobacteria</taxon>
        <taxon>Rhodospirillales</taxon>
        <taxon>Novispirillaceae</taxon>
        <taxon>Caenispirillum</taxon>
    </lineage>
</organism>
<evidence type="ECO:0000259" key="1">
    <source>
        <dbReference type="Pfam" id="PF09823"/>
    </source>
</evidence>
<feature type="domain" description="DUF2357" evidence="1">
    <location>
        <begin position="181"/>
        <end position="340"/>
    </location>
</feature>
<keyword evidence="3" id="KW-1185">Reference proteome</keyword>
<dbReference type="AlphaFoldDB" id="A0A286GDC9"/>
<evidence type="ECO:0000313" key="3">
    <source>
        <dbReference type="Proteomes" id="UP000219621"/>
    </source>
</evidence>
<proteinExistence type="predicted"/>
<dbReference type="EMBL" id="OCNJ01000003">
    <property type="protein sequence ID" value="SOD93246.1"/>
    <property type="molecule type" value="Genomic_DNA"/>
</dbReference>
<gene>
    <name evidence="2" type="ORF">SAMN05421508_1032</name>
</gene>
<evidence type="ECO:0000313" key="2">
    <source>
        <dbReference type="EMBL" id="SOD93246.1"/>
    </source>
</evidence>
<dbReference type="RefSeq" id="WP_097278384.1">
    <property type="nucleotide sequence ID" value="NZ_OCNJ01000003.1"/>
</dbReference>
<reference evidence="2 3" key="1">
    <citation type="submission" date="2017-09" db="EMBL/GenBank/DDBJ databases">
        <authorList>
            <person name="Ehlers B."/>
            <person name="Leendertz F.H."/>
        </authorList>
    </citation>
    <scope>NUCLEOTIDE SEQUENCE [LARGE SCALE GENOMIC DNA]</scope>
    <source>
        <strain evidence="2 3">USBA 140</strain>
    </source>
</reference>
<name>A0A286GDC9_9PROT</name>
<protein>
    <recommendedName>
        <fullName evidence="1">DUF2357 domain-containing protein</fullName>
    </recommendedName>
</protein>
<accession>A0A286GDC9</accession>
<dbReference type="Proteomes" id="UP000219621">
    <property type="component" value="Unassembled WGS sequence"/>
</dbReference>
<dbReference type="InterPro" id="IPR018633">
    <property type="entry name" value="DUF2357"/>
</dbReference>
<dbReference type="Pfam" id="PF09823">
    <property type="entry name" value="DUF2357"/>
    <property type="match status" value="1"/>
</dbReference>